<dbReference type="Pfam" id="PF06912">
    <property type="entry name" value="DUF1275"/>
    <property type="match status" value="1"/>
</dbReference>
<keyword evidence="1" id="KW-0472">Membrane</keyword>
<organism evidence="2 3">
    <name type="scientific">Malacoplasma iowae DK-CPA</name>
    <dbReference type="NCBI Taxonomy" id="1394179"/>
    <lineage>
        <taxon>Bacteria</taxon>
        <taxon>Bacillati</taxon>
        <taxon>Mycoplasmatota</taxon>
        <taxon>Mycoplasmoidales</taxon>
        <taxon>Mycoplasmoidaceae</taxon>
        <taxon>Malacoplasma</taxon>
    </lineage>
</organism>
<feature type="transmembrane region" description="Helical" evidence="1">
    <location>
        <begin position="224"/>
        <end position="243"/>
    </location>
</feature>
<feature type="transmembrane region" description="Helical" evidence="1">
    <location>
        <begin position="77"/>
        <end position="96"/>
    </location>
</feature>
<dbReference type="AlphaFoldDB" id="A0A084U428"/>
<evidence type="ECO:0000313" key="2">
    <source>
        <dbReference type="EMBL" id="KFB07714.1"/>
    </source>
</evidence>
<feature type="transmembrane region" description="Helical" evidence="1">
    <location>
        <begin position="136"/>
        <end position="159"/>
    </location>
</feature>
<proteinExistence type="predicted"/>
<keyword evidence="3" id="KW-1185">Reference proteome</keyword>
<name>A0A084U428_MALIO</name>
<feature type="transmembrane region" description="Helical" evidence="1">
    <location>
        <begin position="20"/>
        <end position="38"/>
    </location>
</feature>
<keyword evidence="1" id="KW-1133">Transmembrane helix</keyword>
<protein>
    <submittedName>
        <fullName evidence="2">DUF1275 superfamily protein</fullName>
    </submittedName>
</protein>
<dbReference type="Proteomes" id="UP000028523">
    <property type="component" value="Unassembled WGS sequence"/>
</dbReference>
<feature type="transmembrane region" description="Helical" evidence="1">
    <location>
        <begin position="102"/>
        <end position="124"/>
    </location>
</feature>
<reference evidence="2 3" key="1">
    <citation type="journal article" date="2014" name="PLoS ONE">
        <title>Reduction of Hydrogen Peroxide Accumulation and Toxicity by a Catalase from Mycoplasma iowae.</title>
        <authorList>
            <person name="Pritchard R.E."/>
            <person name="Prassinos A.J."/>
            <person name="Osborne J.D."/>
            <person name="Raviv Z."/>
            <person name="Balish M.F."/>
        </authorList>
    </citation>
    <scope>NUCLEOTIDE SEQUENCE [LARGE SCALE GENOMIC DNA]</scope>
    <source>
        <strain evidence="2 3">DK-CPA</strain>
    </source>
</reference>
<feature type="transmembrane region" description="Helical" evidence="1">
    <location>
        <begin position="195"/>
        <end position="218"/>
    </location>
</feature>
<gene>
    <name evidence="2" type="ORF">P271_568</name>
</gene>
<dbReference type="EMBL" id="AWQU01000070">
    <property type="protein sequence ID" value="KFB07714.1"/>
    <property type="molecule type" value="Genomic_DNA"/>
</dbReference>
<accession>A0A084U428</accession>
<evidence type="ECO:0000256" key="1">
    <source>
        <dbReference type="SAM" id="Phobius"/>
    </source>
</evidence>
<keyword evidence="1" id="KW-0812">Transmembrane</keyword>
<dbReference type="RefSeq" id="WP_036451667.1">
    <property type="nucleotide sequence ID" value="NZ_AWQU01000070.1"/>
</dbReference>
<comment type="caution">
    <text evidence="2">The sequence shown here is derived from an EMBL/GenBank/DDBJ whole genome shotgun (WGS) entry which is preliminary data.</text>
</comment>
<sequence>MRFIKERNFQSLTNCFYKNYLIILILAFVSGLLDFYMIKNYFIFVTTQTGNLVYFGLSLLNGQLYQDGFVYTFHNSYLYLLPFIVILISSFVFHFIDKKSYSIWFIYFMFALEIIYFVVWSIFANNIKLYIGNTNNINPVAILTIILVTIFISFHLTIFNQDKNVIYANVVSMGDIINASRSLHDFFVTKNKNQLLVFFKYMFIIILFVIAILFSYLLDRFLNFKTLYLIPLFILLNLIILWINHFKTTRYYIEL</sequence>
<dbReference type="InterPro" id="IPR010699">
    <property type="entry name" value="DUF1275"/>
</dbReference>
<evidence type="ECO:0000313" key="3">
    <source>
        <dbReference type="Proteomes" id="UP000028523"/>
    </source>
</evidence>